<dbReference type="Pfam" id="PF26215">
    <property type="entry name" value="HTH_animal"/>
    <property type="match status" value="1"/>
</dbReference>
<protein>
    <recommendedName>
        <fullName evidence="2">Helix-turn-helix domain-containing protein</fullName>
    </recommendedName>
</protein>
<keyword evidence="1" id="KW-0812">Transmembrane</keyword>
<keyword evidence="1" id="KW-1133">Transmembrane helix</keyword>
<dbReference type="PANTHER" id="PTHR21301:SF13">
    <property type="match status" value="1"/>
</dbReference>
<dbReference type="EMBL" id="CAUEEQ010027002">
    <property type="protein sequence ID" value="CAJ0947601.1"/>
    <property type="molecule type" value="Genomic_DNA"/>
</dbReference>
<comment type="caution">
    <text evidence="3">The sequence shown here is derived from an EMBL/GenBank/DDBJ whole genome shotgun (WGS) entry which is preliminary data.</text>
</comment>
<evidence type="ECO:0000256" key="1">
    <source>
        <dbReference type="SAM" id="Phobius"/>
    </source>
</evidence>
<dbReference type="Proteomes" id="UP001176940">
    <property type="component" value="Unassembled WGS sequence"/>
</dbReference>
<keyword evidence="1" id="KW-0472">Membrane</keyword>
<feature type="domain" description="Helix-turn-helix" evidence="2">
    <location>
        <begin position="196"/>
        <end position="254"/>
    </location>
</feature>
<evidence type="ECO:0000259" key="2">
    <source>
        <dbReference type="Pfam" id="PF26215"/>
    </source>
</evidence>
<evidence type="ECO:0000313" key="4">
    <source>
        <dbReference type="Proteomes" id="UP001176940"/>
    </source>
</evidence>
<accession>A0ABN9LPX4</accession>
<dbReference type="InterPro" id="IPR058912">
    <property type="entry name" value="HTH_animal"/>
</dbReference>
<dbReference type="PANTHER" id="PTHR21301">
    <property type="entry name" value="REVERSE TRANSCRIPTASE"/>
    <property type="match status" value="1"/>
</dbReference>
<feature type="transmembrane region" description="Helical" evidence="1">
    <location>
        <begin position="15"/>
        <end position="33"/>
    </location>
</feature>
<reference evidence="3" key="1">
    <citation type="submission" date="2023-07" db="EMBL/GenBank/DDBJ databases">
        <authorList>
            <person name="Stuckert A."/>
        </authorList>
    </citation>
    <scope>NUCLEOTIDE SEQUENCE</scope>
</reference>
<name>A0ABN9LPX4_9NEOB</name>
<gene>
    <name evidence="3" type="ORF">RIMI_LOCUS11753797</name>
</gene>
<sequence>MGPAVAEYPEARPLLMHPMILFALAAAAWHWLLQDIVPVYQIKGISKLVKLCLPKVQCFCDSLTSPPSERQFNALLMSVASLLANTAGVAMGAKCAPTYANIFLGWWEEVFVYPSLTFQHQVRNWHRFIDDVFFIWLGTREGCIDFINGLNSNPHNIFLTHSISNSSISFLDLRVFVQGNRLATDLFRKPTANNALLEFNSFHPWHTKVGVPTGQFLRIRRNCTRDQDFLMRAQDLTDHFRQRSYPKRVVATAFQRARQHDQASLLIPVGRSRESQTRFITDYNDNWGQR</sequence>
<keyword evidence="4" id="KW-1185">Reference proteome</keyword>
<evidence type="ECO:0000313" key="3">
    <source>
        <dbReference type="EMBL" id="CAJ0947601.1"/>
    </source>
</evidence>
<organism evidence="3 4">
    <name type="scientific">Ranitomeya imitator</name>
    <name type="common">mimic poison frog</name>
    <dbReference type="NCBI Taxonomy" id="111125"/>
    <lineage>
        <taxon>Eukaryota</taxon>
        <taxon>Metazoa</taxon>
        <taxon>Chordata</taxon>
        <taxon>Craniata</taxon>
        <taxon>Vertebrata</taxon>
        <taxon>Euteleostomi</taxon>
        <taxon>Amphibia</taxon>
        <taxon>Batrachia</taxon>
        <taxon>Anura</taxon>
        <taxon>Neobatrachia</taxon>
        <taxon>Hyloidea</taxon>
        <taxon>Dendrobatidae</taxon>
        <taxon>Dendrobatinae</taxon>
        <taxon>Ranitomeya</taxon>
    </lineage>
</organism>
<proteinExistence type="predicted"/>